<dbReference type="eggNOG" id="COG0457">
    <property type="taxonomic scope" value="Bacteria"/>
</dbReference>
<dbReference type="OrthoDB" id="3686302at2"/>
<dbReference type="PANTHER" id="PTHR45586:SF1">
    <property type="entry name" value="LIPOPOLYSACCHARIDE ASSEMBLY PROTEIN B"/>
    <property type="match status" value="1"/>
</dbReference>
<evidence type="ECO:0000313" key="5">
    <source>
        <dbReference type="Proteomes" id="UP000019277"/>
    </source>
</evidence>
<keyword evidence="1" id="KW-0677">Repeat</keyword>
<dbReference type="InterPro" id="IPR019734">
    <property type="entry name" value="TPR_rpt"/>
</dbReference>
<dbReference type="InterPro" id="IPR051012">
    <property type="entry name" value="CellSynth/LPSAsmb/PSIAsmb"/>
</dbReference>
<evidence type="ECO:0000313" key="4">
    <source>
        <dbReference type="EMBL" id="EWC63785.1"/>
    </source>
</evidence>
<dbReference type="PANTHER" id="PTHR45586">
    <property type="entry name" value="TPR REPEAT-CONTAINING PROTEIN PA4667"/>
    <property type="match status" value="1"/>
</dbReference>
<keyword evidence="2" id="KW-0802">TPR repeat</keyword>
<evidence type="ECO:0000256" key="2">
    <source>
        <dbReference type="ARBA" id="ARBA00022803"/>
    </source>
</evidence>
<evidence type="ECO:0000256" key="1">
    <source>
        <dbReference type="ARBA" id="ARBA00022737"/>
    </source>
</evidence>
<feature type="transmembrane region" description="Helical" evidence="3">
    <location>
        <begin position="209"/>
        <end position="229"/>
    </location>
</feature>
<dbReference type="SUPFAM" id="SSF48452">
    <property type="entry name" value="TPR-like"/>
    <property type="match status" value="1"/>
</dbReference>
<keyword evidence="3" id="KW-0812">Transmembrane</keyword>
<organism evidence="4 5">
    <name type="scientific">Actinokineospora spheciospongiae</name>
    <dbReference type="NCBI Taxonomy" id="909613"/>
    <lineage>
        <taxon>Bacteria</taxon>
        <taxon>Bacillati</taxon>
        <taxon>Actinomycetota</taxon>
        <taxon>Actinomycetes</taxon>
        <taxon>Pseudonocardiales</taxon>
        <taxon>Pseudonocardiaceae</taxon>
        <taxon>Actinokineospora</taxon>
    </lineage>
</organism>
<dbReference type="Gene3D" id="1.25.40.10">
    <property type="entry name" value="Tetratricopeptide repeat domain"/>
    <property type="match status" value="2"/>
</dbReference>
<dbReference type="SMART" id="SM00028">
    <property type="entry name" value="TPR"/>
    <property type="match status" value="2"/>
</dbReference>
<dbReference type="Pfam" id="PF14559">
    <property type="entry name" value="TPR_19"/>
    <property type="match status" value="1"/>
</dbReference>
<reference evidence="4 5" key="1">
    <citation type="journal article" date="2014" name="Genome Announc.">
        <title>Draft Genome Sequence of the Antitrypanosomally Active Sponge-Associated Bacterium Actinokineospora sp. Strain EG49.</title>
        <authorList>
            <person name="Harjes J."/>
            <person name="Ryu T."/>
            <person name="Abdelmohsen U.R."/>
            <person name="Moitinho-Silva L."/>
            <person name="Horn H."/>
            <person name="Ravasi T."/>
            <person name="Hentschel U."/>
        </authorList>
    </citation>
    <scope>NUCLEOTIDE SEQUENCE [LARGE SCALE GENOMIC DNA]</scope>
    <source>
        <strain evidence="4 5">EG49</strain>
    </source>
</reference>
<evidence type="ECO:0000256" key="3">
    <source>
        <dbReference type="SAM" id="Phobius"/>
    </source>
</evidence>
<dbReference type="EMBL" id="AYXG01000033">
    <property type="protein sequence ID" value="EWC63785.1"/>
    <property type="molecule type" value="Genomic_DNA"/>
</dbReference>
<dbReference type="Proteomes" id="UP000019277">
    <property type="component" value="Unassembled WGS sequence"/>
</dbReference>
<feature type="transmembrane region" description="Helical" evidence="3">
    <location>
        <begin position="276"/>
        <end position="301"/>
    </location>
</feature>
<protein>
    <submittedName>
        <fullName evidence="4">TPR repeat</fullName>
    </submittedName>
</protein>
<keyword evidence="3" id="KW-0472">Membrane</keyword>
<keyword evidence="5" id="KW-1185">Reference proteome</keyword>
<dbReference type="AlphaFoldDB" id="W7IS77"/>
<dbReference type="RefSeq" id="WP_035278927.1">
    <property type="nucleotide sequence ID" value="NZ_AYXG01000033.1"/>
</dbReference>
<gene>
    <name evidence="4" type="ORF">UO65_0874</name>
</gene>
<accession>W7IS77</accession>
<name>W7IS77_9PSEU</name>
<feature type="transmembrane region" description="Helical" evidence="3">
    <location>
        <begin position="307"/>
        <end position="325"/>
    </location>
</feature>
<comment type="caution">
    <text evidence="4">The sequence shown here is derived from an EMBL/GenBank/DDBJ whole genome shotgun (WGS) entry which is preliminary data.</text>
</comment>
<keyword evidence="3" id="KW-1133">Transmembrane helix</keyword>
<dbReference type="InterPro" id="IPR011990">
    <property type="entry name" value="TPR-like_helical_dom_sf"/>
</dbReference>
<proteinExistence type="predicted"/>
<sequence length="331" mass="34787">MAEPIDAVLTEAAQLTAAGQPEAAISLLRPVLVVHPDNPAAWCRLAAALFDAGQPEHCLTAAKRAITLGERSWAHRLASLALGELGRFEEAATSAGEAARRDPDDWRAHVALAEAHGPRSPLDALAAARRAVEVAPDEARPHEVLGAAALWADERPLAKRAFTDALRLDPANTDTRAALGRLADVRAARADPGPQVPFGRAQRIALWLLLRRCAGWLLLGGFLLLLAGSPRPSRLLVWFALALLLAVAGTGLHGLLGLPRTARLPLAQLWSRVPLFCVGAGLLGVGLASLAVWTVALAFGATGTQPLVPALVAAALSGAVCWVGLARMRMR</sequence>
<feature type="transmembrane region" description="Helical" evidence="3">
    <location>
        <begin position="235"/>
        <end position="256"/>
    </location>
</feature>
<dbReference type="STRING" id="909613.UO65_0874"/>